<organism evidence="5 7">
    <name type="scientific">Labedella gwakjiensis</name>
    <dbReference type="NCBI Taxonomy" id="390269"/>
    <lineage>
        <taxon>Bacteria</taxon>
        <taxon>Bacillati</taxon>
        <taxon>Actinomycetota</taxon>
        <taxon>Actinomycetes</taxon>
        <taxon>Micrococcales</taxon>
        <taxon>Microbacteriaceae</taxon>
        <taxon>Labedella</taxon>
    </lineage>
</organism>
<dbReference type="OrthoDB" id="3212478at2"/>
<evidence type="ECO:0000313" key="8">
    <source>
        <dbReference type="Proteomes" id="UP000268291"/>
    </source>
</evidence>
<comment type="similarity">
    <text evidence="1 3">Belongs to the short-chain dehydrogenases/reductases (SDR) family.</text>
</comment>
<reference evidence="5 7" key="1">
    <citation type="submission" date="2018-03" db="EMBL/GenBank/DDBJ databases">
        <title>Genomic Encyclopedia of Archaeal and Bacterial Type Strains, Phase II (KMG-II): from individual species to whole genera.</title>
        <authorList>
            <person name="Goeker M."/>
        </authorList>
    </citation>
    <scope>NUCLEOTIDE SEQUENCE [LARGE SCALE GENOMIC DNA]</scope>
    <source>
        <strain evidence="5 7">DSM 21548</strain>
    </source>
</reference>
<feature type="domain" description="Ketoreductase" evidence="4">
    <location>
        <begin position="6"/>
        <end position="153"/>
    </location>
</feature>
<dbReference type="EMBL" id="PYAU01000001">
    <property type="protein sequence ID" value="PSL37904.1"/>
    <property type="molecule type" value="Genomic_DNA"/>
</dbReference>
<dbReference type="InterPro" id="IPR002347">
    <property type="entry name" value="SDR_fam"/>
</dbReference>
<dbReference type="InterPro" id="IPR036291">
    <property type="entry name" value="NAD(P)-bd_dom_sf"/>
</dbReference>
<evidence type="ECO:0000313" key="6">
    <source>
        <dbReference type="EMBL" id="RUQ87527.1"/>
    </source>
</evidence>
<dbReference type="Proteomes" id="UP000241203">
    <property type="component" value="Unassembled WGS sequence"/>
</dbReference>
<dbReference type="SMART" id="SM00822">
    <property type="entry name" value="PKS_KR"/>
    <property type="match status" value="1"/>
</dbReference>
<dbReference type="Pfam" id="PF00106">
    <property type="entry name" value="adh_short"/>
    <property type="match status" value="1"/>
</dbReference>
<protein>
    <submittedName>
        <fullName evidence="6">SDR family NAD(P)-dependent oxidoreductase</fullName>
    </submittedName>
    <submittedName>
        <fullName evidence="5">Short-subunit dehydrogenase</fullName>
    </submittedName>
</protein>
<dbReference type="EMBL" id="RZGY01000001">
    <property type="protein sequence ID" value="RUQ87527.1"/>
    <property type="molecule type" value="Genomic_DNA"/>
</dbReference>
<dbReference type="InterPro" id="IPR020904">
    <property type="entry name" value="Sc_DH/Rdtase_CS"/>
</dbReference>
<evidence type="ECO:0000256" key="3">
    <source>
        <dbReference type="RuleBase" id="RU000363"/>
    </source>
</evidence>
<dbReference type="Proteomes" id="UP000268291">
    <property type="component" value="Unassembled WGS sequence"/>
</dbReference>
<proteinExistence type="inferred from homology"/>
<dbReference type="PROSITE" id="PS00061">
    <property type="entry name" value="ADH_SHORT"/>
    <property type="match status" value="1"/>
</dbReference>
<evidence type="ECO:0000313" key="5">
    <source>
        <dbReference type="EMBL" id="PSL37904.1"/>
    </source>
</evidence>
<dbReference type="InterPro" id="IPR057326">
    <property type="entry name" value="KR_dom"/>
</dbReference>
<evidence type="ECO:0000259" key="4">
    <source>
        <dbReference type="SMART" id="SM00822"/>
    </source>
</evidence>
<keyword evidence="2" id="KW-0560">Oxidoreductase</keyword>
<dbReference type="PRINTS" id="PR00081">
    <property type="entry name" value="GDHRDH"/>
</dbReference>
<dbReference type="SUPFAM" id="SSF51735">
    <property type="entry name" value="NAD(P)-binding Rossmann-fold domains"/>
    <property type="match status" value="1"/>
</dbReference>
<keyword evidence="8" id="KW-1185">Reference proteome</keyword>
<dbReference type="PANTHER" id="PTHR44169">
    <property type="entry name" value="NADPH-DEPENDENT 1-ACYLDIHYDROXYACETONE PHOSPHATE REDUCTASE"/>
    <property type="match status" value="1"/>
</dbReference>
<name>A0A2P8GVB0_9MICO</name>
<dbReference type="NCBIfam" id="NF006119">
    <property type="entry name" value="PRK08264.1-5"/>
    <property type="match status" value="1"/>
</dbReference>
<dbReference type="PRINTS" id="PR00080">
    <property type="entry name" value="SDRFAMILY"/>
</dbReference>
<dbReference type="PANTHER" id="PTHR44169:SF6">
    <property type="entry name" value="NADPH-DEPENDENT 1-ACYLDIHYDROXYACETONE PHOSPHATE REDUCTASE"/>
    <property type="match status" value="1"/>
</dbReference>
<dbReference type="RefSeq" id="WP_106562983.1">
    <property type="nucleotide sequence ID" value="NZ_PYAU01000001.1"/>
</dbReference>
<evidence type="ECO:0000256" key="1">
    <source>
        <dbReference type="ARBA" id="ARBA00006484"/>
    </source>
</evidence>
<reference evidence="6 8" key="2">
    <citation type="submission" date="2018-12" db="EMBL/GenBank/DDBJ databases">
        <authorList>
            <person name="hu s."/>
            <person name="Xu Y."/>
            <person name="Xu B."/>
            <person name="Li F."/>
        </authorList>
    </citation>
    <scope>NUCLEOTIDE SEQUENCE [LARGE SCALE GENOMIC DNA]</scope>
    <source>
        <strain evidence="6 8">KSW2-17</strain>
    </source>
</reference>
<gene>
    <name evidence="5" type="ORF">CLV49_1512</name>
    <name evidence="6" type="ORF">ELQ93_11635</name>
</gene>
<sequence>MQIKDSVVLVTGANRGIGAEFVRQLAERGAAKIYATARDASTITADGVEAVALDVTDAERVQAVAAFATDVDIVINNAGVSLGADVLGGDLDTVRREFETNVFGPLNVTRAFAPILGANGGGAILNVISALSWFAAEGSTSYSMSKAAAWSLTEGTRVELAGQGTQVVGLHMALVDTDMTAGFDAPKSTPAAIVTAALDGLEAGALEVLGDDVTVGVKAQLHLDPAERYALLAG</sequence>
<evidence type="ECO:0000313" key="7">
    <source>
        <dbReference type="Proteomes" id="UP000241203"/>
    </source>
</evidence>
<dbReference type="AlphaFoldDB" id="A0A2P8GVB0"/>
<comment type="caution">
    <text evidence="5">The sequence shown here is derived from an EMBL/GenBank/DDBJ whole genome shotgun (WGS) entry which is preliminary data.</text>
</comment>
<evidence type="ECO:0000256" key="2">
    <source>
        <dbReference type="ARBA" id="ARBA00023002"/>
    </source>
</evidence>
<dbReference type="GO" id="GO:0016491">
    <property type="term" value="F:oxidoreductase activity"/>
    <property type="evidence" value="ECO:0007669"/>
    <property type="project" value="UniProtKB-KW"/>
</dbReference>
<accession>A0A2P8GVB0</accession>
<dbReference type="Gene3D" id="3.40.50.720">
    <property type="entry name" value="NAD(P)-binding Rossmann-like Domain"/>
    <property type="match status" value="1"/>
</dbReference>